<proteinExistence type="predicted"/>
<evidence type="ECO:0000256" key="1">
    <source>
        <dbReference type="SAM" id="Phobius"/>
    </source>
</evidence>
<dbReference type="STRING" id="913024.SAMN05421741_11635"/>
<feature type="transmembrane region" description="Helical" evidence="1">
    <location>
        <begin position="155"/>
        <end position="173"/>
    </location>
</feature>
<feature type="transmembrane region" description="Helical" evidence="1">
    <location>
        <begin position="98"/>
        <end position="119"/>
    </location>
</feature>
<dbReference type="Proteomes" id="UP000199036">
    <property type="component" value="Unassembled WGS sequence"/>
</dbReference>
<feature type="transmembrane region" description="Helical" evidence="1">
    <location>
        <begin position="75"/>
        <end position="92"/>
    </location>
</feature>
<name>A0A1I5DKI8_9FLAO</name>
<keyword evidence="3" id="KW-1185">Reference proteome</keyword>
<protein>
    <submittedName>
        <fullName evidence="2">Uncharacterized protein</fullName>
    </submittedName>
</protein>
<gene>
    <name evidence="2" type="ORF">SAMN05421741_11635</name>
</gene>
<keyword evidence="1" id="KW-0812">Transmembrane</keyword>
<sequence length="179" mass="20022">MSVKKSILETKTNKELEEYLKEGNRFIPEARLYAFEILKDRGIEFSEAETQRIMLLIPQKTKFEEIAVHTNYKKAANLIYVSAGLGLINVILSPQATTAFGIIVAIFTLGILIGIGYLVSKGNEWIKYVLLVLMLVGLLAIPVMLLNIVNNPIVGIINIIQTVLQIYSLVLLFKISKTN</sequence>
<dbReference type="AlphaFoldDB" id="A0A1I5DKI8"/>
<dbReference type="EMBL" id="FOVI01000016">
    <property type="protein sequence ID" value="SFN99732.1"/>
    <property type="molecule type" value="Genomic_DNA"/>
</dbReference>
<feature type="transmembrane region" description="Helical" evidence="1">
    <location>
        <begin position="128"/>
        <end position="149"/>
    </location>
</feature>
<keyword evidence="1" id="KW-1133">Transmembrane helix</keyword>
<evidence type="ECO:0000313" key="2">
    <source>
        <dbReference type="EMBL" id="SFN99732.1"/>
    </source>
</evidence>
<organism evidence="2 3">
    <name type="scientific">Paenimyroides ummariense</name>
    <dbReference type="NCBI Taxonomy" id="913024"/>
    <lineage>
        <taxon>Bacteria</taxon>
        <taxon>Pseudomonadati</taxon>
        <taxon>Bacteroidota</taxon>
        <taxon>Flavobacteriia</taxon>
        <taxon>Flavobacteriales</taxon>
        <taxon>Flavobacteriaceae</taxon>
        <taxon>Paenimyroides</taxon>
    </lineage>
</organism>
<keyword evidence="1" id="KW-0472">Membrane</keyword>
<accession>A0A1I5DKI8</accession>
<dbReference type="RefSeq" id="WP_091524248.1">
    <property type="nucleotide sequence ID" value="NZ_FOVI01000016.1"/>
</dbReference>
<dbReference type="OrthoDB" id="1253310at2"/>
<reference evidence="3" key="1">
    <citation type="submission" date="2016-10" db="EMBL/GenBank/DDBJ databases">
        <authorList>
            <person name="Varghese N."/>
            <person name="Submissions S."/>
        </authorList>
    </citation>
    <scope>NUCLEOTIDE SEQUENCE [LARGE SCALE GENOMIC DNA]</scope>
    <source>
        <strain evidence="3">DS-12</strain>
    </source>
</reference>
<evidence type="ECO:0000313" key="3">
    <source>
        <dbReference type="Proteomes" id="UP000199036"/>
    </source>
</evidence>